<dbReference type="EMBL" id="LJCO01000068">
    <property type="protein sequence ID" value="KPV42877.1"/>
    <property type="molecule type" value="Genomic_DNA"/>
</dbReference>
<gene>
    <name evidence="5" type="ORF">AN477_15185</name>
</gene>
<comment type="similarity">
    <text evidence="2">Belongs to the EamA transporter family.</text>
</comment>
<accession>A0A0N8PNZ2</accession>
<keyword evidence="3" id="KW-0472">Membrane</keyword>
<feature type="transmembrane region" description="Helical" evidence="3">
    <location>
        <begin position="228"/>
        <end position="260"/>
    </location>
</feature>
<organism evidence="5 6">
    <name type="scientific">Alicyclobacillus ferrooxydans</name>
    <dbReference type="NCBI Taxonomy" id="471514"/>
    <lineage>
        <taxon>Bacteria</taxon>
        <taxon>Bacillati</taxon>
        <taxon>Bacillota</taxon>
        <taxon>Bacilli</taxon>
        <taxon>Bacillales</taxon>
        <taxon>Alicyclobacillaceae</taxon>
        <taxon>Alicyclobacillus</taxon>
    </lineage>
</organism>
<dbReference type="RefSeq" id="WP_054970015.1">
    <property type="nucleotide sequence ID" value="NZ_LJCO01000068.1"/>
</dbReference>
<keyword evidence="3" id="KW-1133">Transmembrane helix</keyword>
<evidence type="ECO:0000259" key="4">
    <source>
        <dbReference type="Pfam" id="PF00892"/>
    </source>
</evidence>
<feature type="transmembrane region" description="Helical" evidence="3">
    <location>
        <begin position="6"/>
        <end position="22"/>
    </location>
</feature>
<dbReference type="OrthoDB" id="2372791at2"/>
<dbReference type="STRING" id="471514.AN477_15185"/>
<evidence type="ECO:0000256" key="1">
    <source>
        <dbReference type="ARBA" id="ARBA00004127"/>
    </source>
</evidence>
<protein>
    <recommendedName>
        <fullName evidence="4">EamA domain-containing protein</fullName>
    </recommendedName>
</protein>
<feature type="transmembrane region" description="Helical" evidence="3">
    <location>
        <begin position="186"/>
        <end position="207"/>
    </location>
</feature>
<name>A0A0N8PNZ2_9BACL</name>
<dbReference type="InterPro" id="IPR037185">
    <property type="entry name" value="EmrE-like"/>
</dbReference>
<dbReference type="InterPro" id="IPR000620">
    <property type="entry name" value="EamA_dom"/>
</dbReference>
<comment type="subcellular location">
    <subcellularLocation>
        <location evidence="1">Endomembrane system</location>
        <topology evidence="1">Multi-pass membrane protein</topology>
    </subcellularLocation>
</comment>
<evidence type="ECO:0000313" key="6">
    <source>
        <dbReference type="Proteomes" id="UP000050482"/>
    </source>
</evidence>
<proteinExistence type="inferred from homology"/>
<dbReference type="Proteomes" id="UP000050482">
    <property type="component" value="Unassembled WGS sequence"/>
</dbReference>
<dbReference type="PANTHER" id="PTHR22911">
    <property type="entry name" value="ACYL-MALONYL CONDENSING ENZYME-RELATED"/>
    <property type="match status" value="1"/>
</dbReference>
<evidence type="ECO:0000256" key="2">
    <source>
        <dbReference type="ARBA" id="ARBA00007362"/>
    </source>
</evidence>
<feature type="transmembrane region" description="Helical" evidence="3">
    <location>
        <begin position="34"/>
        <end position="59"/>
    </location>
</feature>
<feature type="transmembrane region" description="Helical" evidence="3">
    <location>
        <begin position="163"/>
        <end position="180"/>
    </location>
</feature>
<dbReference type="PATRIC" id="fig|471514.4.peg.3332"/>
<comment type="caution">
    <text evidence="5">The sequence shown here is derived from an EMBL/GenBank/DDBJ whole genome shotgun (WGS) entry which is preliminary data.</text>
</comment>
<dbReference type="GO" id="GO:0016020">
    <property type="term" value="C:membrane"/>
    <property type="evidence" value="ECO:0007669"/>
    <property type="project" value="InterPro"/>
</dbReference>
<keyword evidence="6" id="KW-1185">Reference proteome</keyword>
<feature type="domain" description="EamA" evidence="4">
    <location>
        <begin position="161"/>
        <end position="299"/>
    </location>
</feature>
<dbReference type="PANTHER" id="PTHR22911:SF137">
    <property type="entry name" value="SOLUTE CARRIER FAMILY 35 MEMBER G2-RELATED"/>
    <property type="match status" value="1"/>
</dbReference>
<feature type="transmembrane region" description="Helical" evidence="3">
    <location>
        <begin position="102"/>
        <end position="120"/>
    </location>
</feature>
<dbReference type="AlphaFoldDB" id="A0A0N8PNZ2"/>
<sequence>MYGEIMALVSVFAFGLSYLFVNRAQADGETCDNGLLPTLIISTTALWIMSIIGFVTVPTAFRLSAGWQRPLLYFILAGISWNYLSRMALLASISKIGATRGLVVKSIAPMLTVALAVVLFKERLDIGDQVGFLLMLASIGLLVVEQKRMTHRSWFQSITTKGILLGIAAALFQSLGHLLRKVGADAISPLLGATIDMTAATLTYILYLAWTGRLRPHIDFYLRHTSRAILIASLCAAIGVATSFASIAAASISTVAMILGMQPVIMPILSSVFFPGFERFTWISYLATAFVSLGVLSIMMWR</sequence>
<dbReference type="Pfam" id="PF00892">
    <property type="entry name" value="EamA"/>
    <property type="match status" value="2"/>
</dbReference>
<feature type="transmembrane region" description="Helical" evidence="3">
    <location>
        <begin position="71"/>
        <end position="90"/>
    </location>
</feature>
<dbReference type="Gene3D" id="1.10.3730.20">
    <property type="match status" value="1"/>
</dbReference>
<evidence type="ECO:0000256" key="3">
    <source>
        <dbReference type="SAM" id="Phobius"/>
    </source>
</evidence>
<dbReference type="SUPFAM" id="SSF103481">
    <property type="entry name" value="Multidrug resistance efflux transporter EmrE"/>
    <property type="match status" value="2"/>
</dbReference>
<feature type="transmembrane region" description="Helical" evidence="3">
    <location>
        <begin position="126"/>
        <end position="143"/>
    </location>
</feature>
<evidence type="ECO:0000313" key="5">
    <source>
        <dbReference type="EMBL" id="KPV42877.1"/>
    </source>
</evidence>
<reference evidence="5 6" key="1">
    <citation type="submission" date="2015-09" db="EMBL/GenBank/DDBJ databases">
        <title>Draft genome sequence of Alicyclobacillus ferrooxydans DSM 22381.</title>
        <authorList>
            <person name="Hemp J."/>
        </authorList>
    </citation>
    <scope>NUCLEOTIDE SEQUENCE [LARGE SCALE GENOMIC DNA]</scope>
    <source>
        <strain evidence="5 6">TC-34</strain>
    </source>
</reference>
<keyword evidence="3" id="KW-0812">Transmembrane</keyword>
<feature type="transmembrane region" description="Helical" evidence="3">
    <location>
        <begin position="280"/>
        <end position="301"/>
    </location>
</feature>
<feature type="domain" description="EamA" evidence="4">
    <location>
        <begin position="2"/>
        <end position="143"/>
    </location>
</feature>